<accession>A0A3B3SI13</accession>
<protein>
    <submittedName>
        <fullName evidence="5">Uncharacterized LOC111852713</fullName>
    </submittedName>
</protein>
<feature type="repeat" description="NHL" evidence="2">
    <location>
        <begin position="828"/>
        <end position="858"/>
    </location>
</feature>
<dbReference type="GO" id="GO:0000209">
    <property type="term" value="P:protein polyubiquitination"/>
    <property type="evidence" value="ECO:0007669"/>
    <property type="project" value="TreeGrafter"/>
</dbReference>
<dbReference type="OrthoDB" id="10020332at2759"/>
<proteinExistence type="predicted"/>
<evidence type="ECO:0000313" key="6">
    <source>
        <dbReference type="Proteomes" id="UP000261540"/>
    </source>
</evidence>
<name>A0A3B3SI13_9TELE</name>
<evidence type="ECO:0000256" key="4">
    <source>
        <dbReference type="SAM" id="MobiDB-lite"/>
    </source>
</evidence>
<dbReference type="InterPro" id="IPR011042">
    <property type="entry name" value="6-blade_b-propeller_TolB-like"/>
</dbReference>
<dbReference type="RefSeq" id="XP_023684695.1">
    <property type="nucleotide sequence ID" value="XM_023828927.2"/>
</dbReference>
<feature type="region of interest" description="Disordered" evidence="4">
    <location>
        <begin position="1"/>
        <end position="41"/>
    </location>
</feature>
<feature type="compositionally biased region" description="Polar residues" evidence="4">
    <location>
        <begin position="1"/>
        <end position="21"/>
    </location>
</feature>
<dbReference type="GO" id="GO:0043161">
    <property type="term" value="P:proteasome-mediated ubiquitin-dependent protein catabolic process"/>
    <property type="evidence" value="ECO:0007669"/>
    <property type="project" value="TreeGrafter"/>
</dbReference>
<evidence type="ECO:0000256" key="1">
    <source>
        <dbReference type="ARBA" id="ARBA00022737"/>
    </source>
</evidence>
<feature type="repeat" description="NHL" evidence="2">
    <location>
        <begin position="580"/>
        <end position="623"/>
    </location>
</feature>
<feature type="repeat" description="NHL" evidence="2">
    <location>
        <begin position="786"/>
        <end position="817"/>
    </location>
</feature>
<dbReference type="Pfam" id="PF01436">
    <property type="entry name" value="NHL"/>
    <property type="match status" value="2"/>
</dbReference>
<reference evidence="5" key="2">
    <citation type="submission" date="2025-09" db="UniProtKB">
        <authorList>
            <consortium name="Ensembl"/>
        </authorList>
    </citation>
    <scope>IDENTIFICATION</scope>
</reference>
<feature type="compositionally biased region" description="Basic and acidic residues" evidence="4">
    <location>
        <begin position="551"/>
        <end position="562"/>
    </location>
</feature>
<evidence type="ECO:0000256" key="3">
    <source>
        <dbReference type="SAM" id="Coils"/>
    </source>
</evidence>
<feature type="compositionally biased region" description="Polar residues" evidence="4">
    <location>
        <begin position="337"/>
        <end position="346"/>
    </location>
</feature>
<dbReference type="GeneTree" id="ENSGT00940000164246"/>
<feature type="coiled-coil region" evidence="3">
    <location>
        <begin position="73"/>
        <end position="125"/>
    </location>
</feature>
<feature type="region of interest" description="Disordered" evidence="4">
    <location>
        <begin position="273"/>
        <end position="346"/>
    </location>
</feature>
<dbReference type="RefSeq" id="XP_023684694.1">
    <property type="nucleotide sequence ID" value="XM_023828926.2"/>
</dbReference>
<dbReference type="SUPFAM" id="SSF101898">
    <property type="entry name" value="NHL repeat"/>
    <property type="match status" value="1"/>
</dbReference>
<keyword evidence="3" id="KW-0175">Coiled coil</keyword>
<dbReference type="Gene3D" id="2.120.10.30">
    <property type="entry name" value="TolB, C-terminal domain"/>
    <property type="match status" value="1"/>
</dbReference>
<sequence length="858" mass="94745">MMFVGSNMNSKSSLGKHNSSPVPLHSESDDGPAESSEDSEALPMETLPCWANQALCRLTEGERELQRLRDYQAKELEVVNQALERAILGVQTEERILLERVAQDHRDVQRRLEQLQRENAAAARVGLSLVDERLRQLVYLKTEVKDWPGDQCVSHQNQLLKGVSELLQPWEITLSLKRVHFRPSSQHKPITFGDVQVHQHDLGFTVGACVLQGQPCSLHTDVVQEEVPDGAEQTMSNKPEAGHGPTVTQMMGECVVRNICLCPRNEDVEDEMQTSPRARCWPPLQSPSLKEPSQQDDVEDSNETAPASQNMELDYVGPGDNENEDDRLTNGPRNLKNRNLLSSCQHPTSPKVAMLEHHKTVDQDVLRQDSERRFSNCSHNRKTSPKANNHALASSQSCLCLSSKGYPCSCSSDDHLLRMSGEMKRTSSPTDSLDSCYTFIVSSPRDYSCSLFRDPRISKSTADLSGGHRPKINARKETLPQGQRAKGNFLGQKHQSSVPGRVSTGRGAREQSWQRLLQNTKSGAGQVTRSVSMSVIEGPFPSDPTEDQMEDGEKASQKRAEPDIVKEDEDPCPLKAVRLVRQFGKQGSGRADFTLPSGVHATPQGQLFVVDCGNARVQVTDTRGNVLQQVSTEHMENSNRRCQNYFDIAVSVKGLIALSCAARRALLIFNRHGRHLQTIGGMGARDELEAPRGVAVNSEDDFLVADIRRGTLTVLRLNPKTGTKLECMTVPGFHRPYLVAACPNTRLVAVSERGSETGQAPCVKVLDDSWCVIRVLGVCLGVGPLLSCPWGICIDKDGDVLVADWGKEHQVLIYPAKGIGQALVSQGLRSPRGLTLLPQGDLVVSDSMHHCIKIFQYK</sequence>
<keyword evidence="6" id="KW-1185">Reference proteome</keyword>
<dbReference type="PANTHER" id="PTHR24104:SF53">
    <property type="match status" value="1"/>
</dbReference>
<evidence type="ECO:0000313" key="5">
    <source>
        <dbReference type="Ensembl" id="ENSPKIP00000030409.1"/>
    </source>
</evidence>
<dbReference type="Proteomes" id="UP000261540">
    <property type="component" value="Unplaced"/>
</dbReference>
<dbReference type="PROSITE" id="PS51125">
    <property type="entry name" value="NHL"/>
    <property type="match status" value="3"/>
</dbReference>
<dbReference type="PANTHER" id="PTHR24104">
    <property type="entry name" value="E3 UBIQUITIN-PROTEIN LIGASE NHLRC1-RELATED"/>
    <property type="match status" value="1"/>
</dbReference>
<feature type="region of interest" description="Disordered" evidence="4">
    <location>
        <begin position="227"/>
        <end position="247"/>
    </location>
</feature>
<dbReference type="Ensembl" id="ENSPKIT00000011225.1">
    <property type="protein sequence ID" value="ENSPKIP00000030409.1"/>
    <property type="gene ID" value="ENSPKIG00000011276.1"/>
</dbReference>
<feature type="region of interest" description="Disordered" evidence="4">
    <location>
        <begin position="490"/>
        <end position="562"/>
    </location>
</feature>
<reference evidence="5" key="1">
    <citation type="submission" date="2025-08" db="UniProtKB">
        <authorList>
            <consortium name="Ensembl"/>
        </authorList>
    </citation>
    <scope>IDENTIFICATION</scope>
</reference>
<dbReference type="GeneID" id="111852713"/>
<dbReference type="AlphaFoldDB" id="A0A3B3SI13"/>
<dbReference type="GO" id="GO:0061630">
    <property type="term" value="F:ubiquitin protein ligase activity"/>
    <property type="evidence" value="ECO:0007669"/>
    <property type="project" value="TreeGrafter"/>
</dbReference>
<dbReference type="KEGG" id="pki:111852713"/>
<dbReference type="InterPro" id="IPR001258">
    <property type="entry name" value="NHL_repeat"/>
</dbReference>
<evidence type="ECO:0000256" key="2">
    <source>
        <dbReference type="PROSITE-ProRule" id="PRU00504"/>
    </source>
</evidence>
<dbReference type="InterPro" id="IPR050952">
    <property type="entry name" value="TRIM-NHL_E3_ligases"/>
</dbReference>
<organism evidence="5 6">
    <name type="scientific">Paramormyrops kingsleyae</name>
    <dbReference type="NCBI Taxonomy" id="1676925"/>
    <lineage>
        <taxon>Eukaryota</taxon>
        <taxon>Metazoa</taxon>
        <taxon>Chordata</taxon>
        <taxon>Craniata</taxon>
        <taxon>Vertebrata</taxon>
        <taxon>Euteleostomi</taxon>
        <taxon>Actinopterygii</taxon>
        <taxon>Neopterygii</taxon>
        <taxon>Teleostei</taxon>
        <taxon>Osteoglossocephala</taxon>
        <taxon>Osteoglossomorpha</taxon>
        <taxon>Osteoglossiformes</taxon>
        <taxon>Mormyridae</taxon>
        <taxon>Paramormyrops</taxon>
    </lineage>
</organism>
<feature type="compositionally biased region" description="Acidic residues" evidence="4">
    <location>
        <begin position="29"/>
        <end position="40"/>
    </location>
</feature>
<keyword evidence="1" id="KW-0677">Repeat</keyword>
<feature type="compositionally biased region" description="Polar residues" evidence="4">
    <location>
        <begin position="511"/>
        <end position="533"/>
    </location>
</feature>